<dbReference type="GO" id="GO:0016758">
    <property type="term" value="F:hexosyltransferase activity"/>
    <property type="evidence" value="ECO:0007669"/>
    <property type="project" value="UniProtKB-ARBA"/>
</dbReference>
<name>A0A972FW51_9FLAO</name>
<feature type="transmembrane region" description="Helical" evidence="1">
    <location>
        <begin position="288"/>
        <end position="312"/>
    </location>
</feature>
<evidence type="ECO:0000313" key="4">
    <source>
        <dbReference type="Proteomes" id="UP000712080"/>
    </source>
</evidence>
<dbReference type="Proteomes" id="UP000712080">
    <property type="component" value="Unassembled WGS sequence"/>
</dbReference>
<dbReference type="InterPro" id="IPR001173">
    <property type="entry name" value="Glyco_trans_2-like"/>
</dbReference>
<feature type="transmembrane region" description="Helical" evidence="1">
    <location>
        <begin position="240"/>
        <end position="259"/>
    </location>
</feature>
<feature type="domain" description="Glycosyltransferase 2-like" evidence="2">
    <location>
        <begin position="4"/>
        <end position="115"/>
    </location>
</feature>
<keyword evidence="4" id="KW-1185">Reference proteome</keyword>
<dbReference type="RefSeq" id="WP_169528211.1">
    <property type="nucleotide sequence ID" value="NZ_JAAMPU010000107.1"/>
</dbReference>
<dbReference type="InterPro" id="IPR029044">
    <property type="entry name" value="Nucleotide-diphossugar_trans"/>
</dbReference>
<dbReference type="PANTHER" id="PTHR22916">
    <property type="entry name" value="GLYCOSYLTRANSFERASE"/>
    <property type="match status" value="1"/>
</dbReference>
<gene>
    <name evidence="3" type="ORF">G6047_13855</name>
</gene>
<evidence type="ECO:0000256" key="1">
    <source>
        <dbReference type="SAM" id="Phobius"/>
    </source>
</evidence>
<feature type="transmembrane region" description="Helical" evidence="1">
    <location>
        <begin position="264"/>
        <end position="282"/>
    </location>
</feature>
<keyword evidence="1" id="KW-0472">Membrane</keyword>
<dbReference type="Gene3D" id="3.90.550.10">
    <property type="entry name" value="Spore Coat Polysaccharide Biosynthesis Protein SpsA, Chain A"/>
    <property type="match status" value="1"/>
</dbReference>
<keyword evidence="1" id="KW-0812">Transmembrane</keyword>
<dbReference type="PANTHER" id="PTHR22916:SF64">
    <property type="entry name" value="TRANSFERASE, PUTATIVE-RELATED"/>
    <property type="match status" value="1"/>
</dbReference>
<proteinExistence type="predicted"/>
<dbReference type="EMBL" id="JAAMPU010000107">
    <property type="protein sequence ID" value="NMH29122.1"/>
    <property type="molecule type" value="Genomic_DNA"/>
</dbReference>
<dbReference type="Pfam" id="PF00535">
    <property type="entry name" value="Glycos_transf_2"/>
    <property type="match status" value="1"/>
</dbReference>
<comment type="caution">
    <text evidence="3">The sequence shown here is derived from an EMBL/GenBank/DDBJ whole genome shotgun (WGS) entry which is preliminary data.</text>
</comment>
<evidence type="ECO:0000259" key="2">
    <source>
        <dbReference type="Pfam" id="PF00535"/>
    </source>
</evidence>
<evidence type="ECO:0000313" key="3">
    <source>
        <dbReference type="EMBL" id="NMH29122.1"/>
    </source>
</evidence>
<keyword evidence="1" id="KW-1133">Transmembrane helix</keyword>
<accession>A0A972FW51</accession>
<sequence>MLFSVIVPVYNRPEEIREFLESLLLQDFDKPFEVVIVEDGSTFPCWSVVQKYFDRLKISYYNKTNSGPGDSRNFGMKKAEGDYFLIFDSDCIIPPHYLKTVSEELATHYVDCFGGPDAALPSFSNVQKAINFAMTSIVTTGGIRGGSEKLSRFQPRSFNMGLSKVAFEKSGGFGNIHPGEDPDLSIRLWKMGIETRLFPSAFVYHKRRIDWGKFYKQVNKFGKARPILDSWYPEFSKVTYWMPSLFLIGVLASVVLFFLGFPYLLYATISYFMIALLIAILSTKSLTIGVLAIIAISIQFYGYGTGFLKSYINVRVLKKRPHEVFPELFFKST</sequence>
<dbReference type="SUPFAM" id="SSF53448">
    <property type="entry name" value="Nucleotide-diphospho-sugar transferases"/>
    <property type="match status" value="1"/>
</dbReference>
<reference evidence="3" key="1">
    <citation type="submission" date="2020-02" db="EMBL/GenBank/DDBJ databases">
        <title>Flavobacterium sp. genome.</title>
        <authorList>
            <person name="Jung H.S."/>
            <person name="Baek J.H."/>
            <person name="Jeon C.O."/>
        </authorList>
    </citation>
    <scope>NUCLEOTIDE SEQUENCE</scope>
    <source>
        <strain evidence="3">SE-s28</strain>
    </source>
</reference>
<dbReference type="AlphaFoldDB" id="A0A972FW51"/>
<protein>
    <submittedName>
        <fullName evidence="3">Glycosyltransferase</fullName>
    </submittedName>
</protein>
<organism evidence="3 4">
    <name type="scientific">Flavobacterium silvaticum</name>
    <dbReference type="NCBI Taxonomy" id="1852020"/>
    <lineage>
        <taxon>Bacteria</taxon>
        <taxon>Pseudomonadati</taxon>
        <taxon>Bacteroidota</taxon>
        <taxon>Flavobacteriia</taxon>
        <taxon>Flavobacteriales</taxon>
        <taxon>Flavobacteriaceae</taxon>
        <taxon>Flavobacterium</taxon>
    </lineage>
</organism>